<sequence>MKPYDAHWRQSMDDYSPEATDADWAALREQLPPRHPSPRTAYWFWSLALLLLLGAGTQVRWTDSTPPDPVFATQAPQPIPSPAQPAVAPTASLPSVPRAVPDPVVPKPTTPPAAAVTTLRYALPESEPSIPAPRRPPVVLPPLPTRAPAAVQSSTYLIDQADGLGKSLIIVPPPPTPPSWRARRVQRAANGLYPPVRTPKQPE</sequence>
<evidence type="ECO:0000313" key="2">
    <source>
        <dbReference type="EMBL" id="CAH0999386.1"/>
    </source>
</evidence>
<accession>A0ABN8F5M9</accession>
<organism evidence="2 3">
    <name type="scientific">Neolewinella maritima</name>
    <dbReference type="NCBI Taxonomy" id="1383882"/>
    <lineage>
        <taxon>Bacteria</taxon>
        <taxon>Pseudomonadati</taxon>
        <taxon>Bacteroidota</taxon>
        <taxon>Saprospiria</taxon>
        <taxon>Saprospirales</taxon>
        <taxon>Lewinellaceae</taxon>
        <taxon>Neolewinella</taxon>
    </lineage>
</organism>
<evidence type="ECO:0000256" key="1">
    <source>
        <dbReference type="SAM" id="MobiDB-lite"/>
    </source>
</evidence>
<name>A0ABN8F5M9_9BACT</name>
<feature type="region of interest" description="Disordered" evidence="1">
    <location>
        <begin position="64"/>
        <end position="92"/>
    </location>
</feature>
<gene>
    <name evidence="2" type="ORF">LEM8419_00684</name>
</gene>
<keyword evidence="3" id="KW-1185">Reference proteome</keyword>
<comment type="caution">
    <text evidence="2">The sequence shown here is derived from an EMBL/GenBank/DDBJ whole genome shotgun (WGS) entry which is preliminary data.</text>
</comment>
<dbReference type="Proteomes" id="UP000837803">
    <property type="component" value="Unassembled WGS sequence"/>
</dbReference>
<proteinExistence type="predicted"/>
<dbReference type="EMBL" id="CAKLPZ010000001">
    <property type="protein sequence ID" value="CAH0999386.1"/>
    <property type="molecule type" value="Genomic_DNA"/>
</dbReference>
<evidence type="ECO:0000313" key="3">
    <source>
        <dbReference type="Proteomes" id="UP000837803"/>
    </source>
</evidence>
<dbReference type="RefSeq" id="WP_238749571.1">
    <property type="nucleotide sequence ID" value="NZ_CAKLPZ010000001.1"/>
</dbReference>
<protein>
    <submittedName>
        <fullName evidence="2">Uncharacterized protein</fullName>
    </submittedName>
</protein>
<reference evidence="2" key="1">
    <citation type="submission" date="2021-12" db="EMBL/GenBank/DDBJ databases">
        <authorList>
            <person name="Rodrigo-Torres L."/>
            <person name="Arahal R. D."/>
            <person name="Lucena T."/>
        </authorList>
    </citation>
    <scope>NUCLEOTIDE SEQUENCE</scope>
    <source>
        <strain evidence="2">CECT 8419</strain>
    </source>
</reference>